<keyword evidence="3" id="KW-1185">Reference proteome</keyword>
<dbReference type="InterPro" id="IPR046647">
    <property type="entry name" value="DUF6759"/>
</dbReference>
<protein>
    <recommendedName>
        <fullName evidence="1">DUF6759 domain-containing protein</fullName>
    </recommendedName>
</protein>
<dbReference type="EMBL" id="CP094532">
    <property type="protein sequence ID" value="UOE41630.1"/>
    <property type="molecule type" value="Genomic_DNA"/>
</dbReference>
<evidence type="ECO:0000259" key="1">
    <source>
        <dbReference type="Pfam" id="PF20545"/>
    </source>
</evidence>
<sequence length="150" mass="16617">MRFLFAVIALSTVISCDMIPINYPVYGNIPGSSPAPVSANEAREFSQLMEADKVNKKKVTAEVLTYLLNDTDPKDTRTAAVITNDSNCDIIVRLVGVKNDKVYNLPVLRKDKNQFVIDKGGYTLKSNICGVSYYSQKIIVEPLILKLNSN</sequence>
<feature type="domain" description="DUF6759" evidence="1">
    <location>
        <begin position="54"/>
        <end position="149"/>
    </location>
</feature>
<organism evidence="2 3">
    <name type="scientific">Chryseobacterium suipulveris</name>
    <dbReference type="NCBI Taxonomy" id="2929800"/>
    <lineage>
        <taxon>Bacteria</taxon>
        <taxon>Pseudomonadati</taxon>
        <taxon>Bacteroidota</taxon>
        <taxon>Flavobacteriia</taxon>
        <taxon>Flavobacteriales</taxon>
        <taxon>Weeksellaceae</taxon>
        <taxon>Chryseobacterium group</taxon>
        <taxon>Chryseobacterium</taxon>
    </lineage>
</organism>
<dbReference type="Pfam" id="PF20545">
    <property type="entry name" value="DUF6759"/>
    <property type="match status" value="1"/>
</dbReference>
<name>A0ABY4BQZ3_9FLAO</name>
<proteinExistence type="predicted"/>
<dbReference type="PROSITE" id="PS51257">
    <property type="entry name" value="PROKAR_LIPOPROTEIN"/>
    <property type="match status" value="1"/>
</dbReference>
<gene>
    <name evidence="2" type="ORF">MTP09_03045</name>
</gene>
<dbReference type="Proteomes" id="UP000831460">
    <property type="component" value="Chromosome"/>
</dbReference>
<dbReference type="RefSeq" id="WP_243550440.1">
    <property type="nucleotide sequence ID" value="NZ_CP094532.1"/>
</dbReference>
<accession>A0ABY4BQZ3</accession>
<evidence type="ECO:0000313" key="3">
    <source>
        <dbReference type="Proteomes" id="UP000831460"/>
    </source>
</evidence>
<reference evidence="2 3" key="1">
    <citation type="submission" date="2022-03" db="EMBL/GenBank/DDBJ databases">
        <title>Chryseobacterium sp. isolated from particulate matters in swine house.</title>
        <authorList>
            <person name="Won M."/>
            <person name="Kim S.-J."/>
            <person name="Kwon S.-W."/>
        </authorList>
    </citation>
    <scope>NUCLEOTIDE SEQUENCE [LARGE SCALE GENOMIC DNA]</scope>
    <source>
        <strain evidence="2 3">SC2-2</strain>
    </source>
</reference>
<evidence type="ECO:0000313" key="2">
    <source>
        <dbReference type="EMBL" id="UOE41630.1"/>
    </source>
</evidence>